<keyword evidence="2" id="KW-1185">Reference proteome</keyword>
<dbReference type="KEGG" id="ffu:CLAFUR5_08481"/>
<reference evidence="1" key="1">
    <citation type="submission" date="2021-12" db="EMBL/GenBank/DDBJ databases">
        <authorList>
            <person name="Zaccaron A."/>
            <person name="Stergiopoulos I."/>
        </authorList>
    </citation>
    <scope>NUCLEOTIDE SEQUENCE</scope>
    <source>
        <strain evidence="1">Race5_Kim</strain>
    </source>
</reference>
<dbReference type="AlphaFoldDB" id="A0A9Q8LCQ8"/>
<protein>
    <submittedName>
        <fullName evidence="1">Uncharacterized protein</fullName>
    </submittedName>
</protein>
<dbReference type="Proteomes" id="UP000756132">
    <property type="component" value="Chromosome 3"/>
</dbReference>
<proteinExistence type="predicted"/>
<dbReference type="EMBL" id="CP090165">
    <property type="protein sequence ID" value="UJO14997.1"/>
    <property type="molecule type" value="Genomic_DNA"/>
</dbReference>
<evidence type="ECO:0000313" key="2">
    <source>
        <dbReference type="Proteomes" id="UP000756132"/>
    </source>
</evidence>
<dbReference type="GeneID" id="71988359"/>
<name>A0A9Q8LCQ8_PASFU</name>
<gene>
    <name evidence="1" type="ORF">CLAFUR5_08481</name>
</gene>
<sequence length="245" mass="28747">MATNSTKNIFPFFDVPLELKDMIYDETLEDVDTYLEVGLRVEAKNVPPTNALLISKKFKEELETRAKKHSHLFIKDKWESAPVPKLENAILPEPATKIRRLAFETAANYTDYMEYPDQWFSRLTVQMDWLRSFDIKIIALICEDSQSEEDSEYGVDEWDRSLREQSWWELREFKGLQVLNAGYEHKEDWDTVLSADWRAPLAIEWKVVEESPKQKRMQVWSCITPTKAVDMSDWALDGWAVDGEE</sequence>
<accession>A0A9Q8LCQ8</accession>
<organism evidence="1 2">
    <name type="scientific">Passalora fulva</name>
    <name type="common">Tomato leaf mold</name>
    <name type="synonym">Cladosporium fulvum</name>
    <dbReference type="NCBI Taxonomy" id="5499"/>
    <lineage>
        <taxon>Eukaryota</taxon>
        <taxon>Fungi</taxon>
        <taxon>Dikarya</taxon>
        <taxon>Ascomycota</taxon>
        <taxon>Pezizomycotina</taxon>
        <taxon>Dothideomycetes</taxon>
        <taxon>Dothideomycetidae</taxon>
        <taxon>Mycosphaerellales</taxon>
        <taxon>Mycosphaerellaceae</taxon>
        <taxon>Fulvia</taxon>
    </lineage>
</organism>
<reference evidence="1" key="2">
    <citation type="journal article" date="2022" name="Microb. Genom.">
        <title>A chromosome-scale genome assembly of the tomato pathogen Cladosporium fulvum reveals a compartmentalized genome architecture and the presence of a dispensable chromosome.</title>
        <authorList>
            <person name="Zaccaron A.Z."/>
            <person name="Chen L.H."/>
            <person name="Samaras A."/>
            <person name="Stergiopoulos I."/>
        </authorList>
    </citation>
    <scope>NUCLEOTIDE SEQUENCE</scope>
    <source>
        <strain evidence="1">Race5_Kim</strain>
    </source>
</reference>
<dbReference type="RefSeq" id="XP_047759363.1">
    <property type="nucleotide sequence ID" value="XM_047907629.1"/>
</dbReference>
<dbReference type="OrthoDB" id="3650808at2759"/>
<evidence type="ECO:0000313" key="1">
    <source>
        <dbReference type="EMBL" id="UJO14997.1"/>
    </source>
</evidence>